<organism evidence="2 3">
    <name type="scientific">Sphingomonas daechungensis</name>
    <dbReference type="NCBI Taxonomy" id="1176646"/>
    <lineage>
        <taxon>Bacteria</taxon>
        <taxon>Pseudomonadati</taxon>
        <taxon>Pseudomonadota</taxon>
        <taxon>Alphaproteobacteria</taxon>
        <taxon>Sphingomonadales</taxon>
        <taxon>Sphingomonadaceae</taxon>
        <taxon>Sphingomonas</taxon>
    </lineage>
</organism>
<evidence type="ECO:0000313" key="3">
    <source>
        <dbReference type="Proteomes" id="UP000516134"/>
    </source>
</evidence>
<evidence type="ECO:0000256" key="1">
    <source>
        <dbReference type="SAM" id="MobiDB-lite"/>
    </source>
</evidence>
<sequence length="55" mass="6249">MPEQLGKIPSTFKGYVWVDDIWTVGPALRPNHDIRTQAEQDAAEAGLKRRREATK</sequence>
<feature type="region of interest" description="Disordered" evidence="1">
    <location>
        <begin position="33"/>
        <end position="55"/>
    </location>
</feature>
<accession>A0ABX6T467</accession>
<keyword evidence="3" id="KW-1185">Reference proteome</keyword>
<proteinExistence type="predicted"/>
<dbReference type="Proteomes" id="UP000516134">
    <property type="component" value="Chromosome"/>
</dbReference>
<gene>
    <name evidence="2" type="ORF">H9L15_03235</name>
</gene>
<protein>
    <submittedName>
        <fullName evidence="2">Uncharacterized protein</fullName>
    </submittedName>
</protein>
<reference evidence="2 3" key="1">
    <citation type="submission" date="2020-08" db="EMBL/GenBank/DDBJ databases">
        <title>Genome sequence of Sphingomonas daechungensis KACC 18115T.</title>
        <authorList>
            <person name="Hyun D.-W."/>
            <person name="Bae J.-W."/>
        </authorList>
    </citation>
    <scope>NUCLEOTIDE SEQUENCE [LARGE SCALE GENOMIC DNA]</scope>
    <source>
        <strain evidence="2 3">KACC 18115</strain>
    </source>
</reference>
<name>A0ABX6T467_9SPHN</name>
<evidence type="ECO:0000313" key="2">
    <source>
        <dbReference type="EMBL" id="QNP43707.1"/>
    </source>
</evidence>
<dbReference type="EMBL" id="CP060780">
    <property type="protein sequence ID" value="QNP43707.1"/>
    <property type="molecule type" value="Genomic_DNA"/>
</dbReference>